<evidence type="ECO:0000313" key="8">
    <source>
        <dbReference type="Proteomes" id="UP001595851"/>
    </source>
</evidence>
<evidence type="ECO:0000256" key="5">
    <source>
        <dbReference type="ARBA" id="ARBA00023172"/>
    </source>
</evidence>
<organism evidence="7 8">
    <name type="scientific">Nonomuraea purpurea</name>
    <dbReference type="NCBI Taxonomy" id="1849276"/>
    <lineage>
        <taxon>Bacteria</taxon>
        <taxon>Bacillati</taxon>
        <taxon>Actinomycetota</taxon>
        <taxon>Actinomycetes</taxon>
        <taxon>Streptosporangiales</taxon>
        <taxon>Streptosporangiaceae</taxon>
        <taxon>Nonomuraea</taxon>
    </lineage>
</organism>
<evidence type="ECO:0000256" key="1">
    <source>
        <dbReference type="ARBA" id="ARBA00002190"/>
    </source>
</evidence>
<dbReference type="Proteomes" id="UP001595851">
    <property type="component" value="Unassembled WGS sequence"/>
</dbReference>
<evidence type="ECO:0000313" key="7">
    <source>
        <dbReference type="EMBL" id="MFC4016323.1"/>
    </source>
</evidence>
<feature type="non-terminal residue" evidence="7">
    <location>
        <position position="1"/>
    </location>
</feature>
<protein>
    <recommendedName>
        <fullName evidence="6">Mutator family transposase</fullName>
    </recommendedName>
</protein>
<dbReference type="PANTHER" id="PTHR33217:SF7">
    <property type="entry name" value="TRANSPOSASE FOR INSERTION SEQUENCE ELEMENT IS1081"/>
    <property type="match status" value="1"/>
</dbReference>
<keyword evidence="6" id="KW-0814">Transposable element</keyword>
<name>A0ABV8GQQ4_9ACTN</name>
<dbReference type="Pfam" id="PF00872">
    <property type="entry name" value="Transposase_mut"/>
    <property type="match status" value="1"/>
</dbReference>
<evidence type="ECO:0000256" key="4">
    <source>
        <dbReference type="ARBA" id="ARBA00023125"/>
    </source>
</evidence>
<keyword evidence="8" id="KW-1185">Reference proteome</keyword>
<accession>A0ABV8GQQ4</accession>
<gene>
    <name evidence="7" type="ORF">ACFOY2_54610</name>
</gene>
<evidence type="ECO:0000256" key="3">
    <source>
        <dbReference type="ARBA" id="ARBA00022578"/>
    </source>
</evidence>
<comment type="caution">
    <text evidence="7">The sequence shown here is derived from an EMBL/GenBank/DDBJ whole genome shotgun (WGS) entry which is preliminary data.</text>
</comment>
<keyword evidence="5 6" id="KW-0233">DNA recombination</keyword>
<keyword evidence="3 6" id="KW-0815">Transposition</keyword>
<keyword evidence="4 6" id="KW-0238">DNA-binding</keyword>
<dbReference type="NCBIfam" id="NF033543">
    <property type="entry name" value="transpos_IS256"/>
    <property type="match status" value="1"/>
</dbReference>
<dbReference type="EMBL" id="JBHSBI010000086">
    <property type="protein sequence ID" value="MFC4016323.1"/>
    <property type="molecule type" value="Genomic_DNA"/>
</dbReference>
<reference evidence="8" key="1">
    <citation type="journal article" date="2019" name="Int. J. Syst. Evol. Microbiol.">
        <title>The Global Catalogue of Microorganisms (GCM) 10K type strain sequencing project: providing services to taxonomists for standard genome sequencing and annotation.</title>
        <authorList>
            <consortium name="The Broad Institute Genomics Platform"/>
            <consortium name="The Broad Institute Genome Sequencing Center for Infectious Disease"/>
            <person name="Wu L."/>
            <person name="Ma J."/>
        </authorList>
    </citation>
    <scope>NUCLEOTIDE SEQUENCE [LARGE SCALE GENOMIC DNA]</scope>
    <source>
        <strain evidence="8">TBRC 1276</strain>
    </source>
</reference>
<comment type="function">
    <text evidence="1 6">Required for the transposition of the insertion element.</text>
</comment>
<dbReference type="PANTHER" id="PTHR33217">
    <property type="entry name" value="TRANSPOSASE FOR INSERTION SEQUENCE ELEMENT IS1081"/>
    <property type="match status" value="1"/>
</dbReference>
<dbReference type="PROSITE" id="PS01007">
    <property type="entry name" value="TRANSPOSASE_MUTATOR"/>
    <property type="match status" value="1"/>
</dbReference>
<proteinExistence type="inferred from homology"/>
<comment type="similarity">
    <text evidence="2 6">Belongs to the transposase mutator family.</text>
</comment>
<evidence type="ECO:0000256" key="6">
    <source>
        <dbReference type="RuleBase" id="RU365089"/>
    </source>
</evidence>
<evidence type="ECO:0000256" key="2">
    <source>
        <dbReference type="ARBA" id="ARBA00010961"/>
    </source>
</evidence>
<sequence>DTLAAASPDLLRTMIREFAQRMMDAEVEQLCGAGYGEVSSERVNTRNGYRARPWDTRAGSIELAVPRLRTGSYFPDFLLDKRRRAERALTSVVATSYLLGVSTRRVEKLAEAMGITSLSKSQVSAMAAELDGLVEQFRSRPLDGGPYTFMWIDALTQKVREGGRTVTVHALVATGVNADGQREILGLDVVSSEDGAGWLAFLRGLVARGLSGVLMVTSDCHAGLRDAIASTLPGASWQRCRTHYARNLLCRVPKSAQPWVATMLRTVFEQPDASSVYAQHRHVVEALEVKYPAAAEHLDEAREDILAFTAFPKAVWRQTWSNNPQERLNKEIRRRTDVVGIFPNRASITRLVGAVLAEQNDEWTEQRRYMGLEVLAECRKVTDSENGTNDAKVNIEAIAS</sequence>
<dbReference type="RefSeq" id="WP_379536110.1">
    <property type="nucleotide sequence ID" value="NZ_JBHSBI010000086.1"/>
</dbReference>
<dbReference type="InterPro" id="IPR001207">
    <property type="entry name" value="Transposase_mutator"/>
</dbReference>